<evidence type="ECO:0000256" key="2">
    <source>
        <dbReference type="ARBA" id="ARBA00022737"/>
    </source>
</evidence>
<gene>
    <name evidence="3" type="ORF">OFLC_LOCUS15363</name>
</gene>
<dbReference type="WBParaSite" id="OFLC_0001537501-mRNA-1">
    <property type="protein sequence ID" value="OFLC_0001537501-mRNA-1"/>
    <property type="gene ID" value="OFLC_0001537501"/>
</dbReference>
<dbReference type="STRING" id="387005.A0A183I6K2"/>
<proteinExistence type="predicted"/>
<keyword evidence="1" id="KW-0853">WD repeat</keyword>
<accession>A0A183I6K2</accession>
<keyword evidence="4" id="KW-1185">Reference proteome</keyword>
<dbReference type="Gene3D" id="2.130.10.10">
    <property type="entry name" value="YVTN repeat-like/Quinoprotein amine dehydrogenase"/>
    <property type="match status" value="1"/>
</dbReference>
<organism evidence="5">
    <name type="scientific">Onchocerca flexuosa</name>
    <dbReference type="NCBI Taxonomy" id="387005"/>
    <lineage>
        <taxon>Eukaryota</taxon>
        <taxon>Metazoa</taxon>
        <taxon>Ecdysozoa</taxon>
        <taxon>Nematoda</taxon>
        <taxon>Chromadorea</taxon>
        <taxon>Rhabditida</taxon>
        <taxon>Spirurina</taxon>
        <taxon>Spiruromorpha</taxon>
        <taxon>Filarioidea</taxon>
        <taxon>Onchocercidae</taxon>
        <taxon>Onchocerca</taxon>
    </lineage>
</organism>
<dbReference type="InterPro" id="IPR036322">
    <property type="entry name" value="WD40_repeat_dom_sf"/>
</dbReference>
<evidence type="ECO:0000256" key="1">
    <source>
        <dbReference type="ARBA" id="ARBA00022574"/>
    </source>
</evidence>
<sequence length="138" mass="15506">MYYLPACWYHSNRWLLNSNQFIIKRNSGTGQPTSLQEVSDVEWTSARCPISFENACISYALLKSVAAIDRSPDGRYIAVILSNGMIRFYQYPTTTILASYKETYGYSVSARNVAFVGKLLISDGSTDGAIYQWKLSST</sequence>
<evidence type="ECO:0000313" key="4">
    <source>
        <dbReference type="Proteomes" id="UP000267606"/>
    </source>
</evidence>
<dbReference type="PANTHER" id="PTHR13720:SF33">
    <property type="entry name" value="HELP DOMAIN-CONTAINING PROTEIN"/>
    <property type="match status" value="1"/>
</dbReference>
<dbReference type="InterPro" id="IPR050630">
    <property type="entry name" value="WD_repeat_EMAP"/>
</dbReference>
<evidence type="ECO:0000313" key="3">
    <source>
        <dbReference type="EMBL" id="VDP21521.1"/>
    </source>
</evidence>
<name>A0A183I6K2_9BILA</name>
<reference evidence="3 4" key="2">
    <citation type="submission" date="2018-11" db="EMBL/GenBank/DDBJ databases">
        <authorList>
            <consortium name="Pathogen Informatics"/>
        </authorList>
    </citation>
    <scope>NUCLEOTIDE SEQUENCE [LARGE SCALE GENOMIC DNA]</scope>
</reference>
<dbReference type="InterPro" id="IPR015943">
    <property type="entry name" value="WD40/YVTN_repeat-like_dom_sf"/>
</dbReference>
<reference evidence="5" key="1">
    <citation type="submission" date="2016-06" db="UniProtKB">
        <authorList>
            <consortium name="WormBaseParasite"/>
        </authorList>
    </citation>
    <scope>IDENTIFICATION</scope>
</reference>
<dbReference type="GO" id="GO:0008017">
    <property type="term" value="F:microtubule binding"/>
    <property type="evidence" value="ECO:0007669"/>
    <property type="project" value="TreeGrafter"/>
</dbReference>
<dbReference type="Proteomes" id="UP000267606">
    <property type="component" value="Unassembled WGS sequence"/>
</dbReference>
<keyword evidence="2" id="KW-0677">Repeat</keyword>
<dbReference type="SUPFAM" id="SSF50978">
    <property type="entry name" value="WD40 repeat-like"/>
    <property type="match status" value="1"/>
</dbReference>
<dbReference type="PANTHER" id="PTHR13720">
    <property type="entry name" value="WD-40 REPEAT PROTEIN"/>
    <property type="match status" value="1"/>
</dbReference>
<protein>
    <submittedName>
        <fullName evidence="5">WD_REPEATS_REGION domain-containing protein</fullName>
    </submittedName>
</protein>
<evidence type="ECO:0000313" key="5">
    <source>
        <dbReference type="WBParaSite" id="OFLC_0001537501-mRNA-1"/>
    </source>
</evidence>
<dbReference type="AlphaFoldDB" id="A0A183I6K2"/>
<dbReference type="EMBL" id="UZAJ01042014">
    <property type="protein sequence ID" value="VDP21521.1"/>
    <property type="molecule type" value="Genomic_DNA"/>
</dbReference>